<dbReference type="CDD" id="cd00090">
    <property type="entry name" value="HTH_ARSR"/>
    <property type="match status" value="1"/>
</dbReference>
<dbReference type="InterPro" id="IPR036388">
    <property type="entry name" value="WH-like_DNA-bd_sf"/>
</dbReference>
<reference evidence="5 6" key="1">
    <citation type="journal article" date="2015" name="BMC Genomics">
        <title>Genome mining reveals unlocked bioactive potential of marine Gram-negative bacteria.</title>
        <authorList>
            <person name="Machado H."/>
            <person name="Sonnenschein E.C."/>
            <person name="Melchiorsen J."/>
            <person name="Gram L."/>
        </authorList>
    </citation>
    <scope>NUCLEOTIDE SEQUENCE [LARGE SCALE GENOMIC DNA]</scope>
    <source>
        <strain evidence="5 6">S2471</strain>
    </source>
</reference>
<evidence type="ECO:0000256" key="2">
    <source>
        <dbReference type="ARBA" id="ARBA00023125"/>
    </source>
</evidence>
<keyword evidence="6" id="KW-1185">Reference proteome</keyword>
<dbReference type="PATRIC" id="fig|43658.5.peg.4943"/>
<evidence type="ECO:0000313" key="5">
    <source>
        <dbReference type="EMBL" id="KJZ04549.1"/>
    </source>
</evidence>
<gene>
    <name evidence="5" type="ORF">TW77_23335</name>
</gene>
<keyword evidence="1" id="KW-0805">Transcription regulation</keyword>
<dbReference type="InterPro" id="IPR011991">
    <property type="entry name" value="ArsR-like_HTH"/>
</dbReference>
<dbReference type="GO" id="GO:0003677">
    <property type="term" value="F:DNA binding"/>
    <property type="evidence" value="ECO:0007669"/>
    <property type="project" value="UniProtKB-KW"/>
</dbReference>
<proteinExistence type="predicted"/>
<dbReference type="GO" id="GO:0006355">
    <property type="term" value="P:regulation of DNA-templated transcription"/>
    <property type="evidence" value="ECO:0007669"/>
    <property type="project" value="UniProtKB-ARBA"/>
</dbReference>
<dbReference type="OrthoDB" id="8904061at2"/>
<dbReference type="RefSeq" id="WP_046007373.1">
    <property type="nucleotide sequence ID" value="NZ_JXYA01000092.1"/>
</dbReference>
<dbReference type="InterPro" id="IPR002577">
    <property type="entry name" value="HTH_HxlR"/>
</dbReference>
<accession>A0A0F4QB63</accession>
<dbReference type="Gene3D" id="1.10.10.10">
    <property type="entry name" value="Winged helix-like DNA-binding domain superfamily/Winged helix DNA-binding domain"/>
    <property type="match status" value="1"/>
</dbReference>
<dbReference type="InterPro" id="IPR036390">
    <property type="entry name" value="WH_DNA-bd_sf"/>
</dbReference>
<dbReference type="AlphaFoldDB" id="A0A0F4QB63"/>
<dbReference type="PROSITE" id="PS51118">
    <property type="entry name" value="HTH_HXLR"/>
    <property type="match status" value="1"/>
</dbReference>
<evidence type="ECO:0000313" key="6">
    <source>
        <dbReference type="Proteomes" id="UP000033452"/>
    </source>
</evidence>
<dbReference type="PANTHER" id="PTHR33204:SF37">
    <property type="entry name" value="HTH-TYPE TRANSCRIPTIONAL REGULATOR YODB"/>
    <property type="match status" value="1"/>
</dbReference>
<dbReference type="EMBL" id="JXYA01000092">
    <property type="protein sequence ID" value="KJZ04549.1"/>
    <property type="molecule type" value="Genomic_DNA"/>
</dbReference>
<evidence type="ECO:0000256" key="1">
    <source>
        <dbReference type="ARBA" id="ARBA00023015"/>
    </source>
</evidence>
<organism evidence="5 6">
    <name type="scientific">Pseudoalteromonas rubra</name>
    <dbReference type="NCBI Taxonomy" id="43658"/>
    <lineage>
        <taxon>Bacteria</taxon>
        <taxon>Pseudomonadati</taxon>
        <taxon>Pseudomonadota</taxon>
        <taxon>Gammaproteobacteria</taxon>
        <taxon>Alteromonadales</taxon>
        <taxon>Pseudoalteromonadaceae</taxon>
        <taxon>Pseudoalteromonas</taxon>
    </lineage>
</organism>
<keyword evidence="2" id="KW-0238">DNA-binding</keyword>
<protein>
    <submittedName>
        <fullName evidence="5">HxlR family transcriptional regulator</fullName>
    </submittedName>
</protein>
<evidence type="ECO:0000256" key="3">
    <source>
        <dbReference type="ARBA" id="ARBA00023163"/>
    </source>
</evidence>
<dbReference type="Proteomes" id="UP000033452">
    <property type="component" value="Unassembled WGS sequence"/>
</dbReference>
<comment type="caution">
    <text evidence="5">The sequence shown here is derived from an EMBL/GenBank/DDBJ whole genome shotgun (WGS) entry which is preliminary data.</text>
</comment>
<evidence type="ECO:0000259" key="4">
    <source>
        <dbReference type="PROSITE" id="PS51118"/>
    </source>
</evidence>
<feature type="domain" description="HTH hxlR-type" evidence="4">
    <location>
        <begin position="17"/>
        <end position="108"/>
    </location>
</feature>
<dbReference type="PANTHER" id="PTHR33204">
    <property type="entry name" value="TRANSCRIPTIONAL REGULATOR, MARR FAMILY"/>
    <property type="match status" value="1"/>
</dbReference>
<keyword evidence="3" id="KW-0804">Transcription</keyword>
<dbReference type="SUPFAM" id="SSF46785">
    <property type="entry name" value="Winged helix' DNA-binding domain"/>
    <property type="match status" value="1"/>
</dbReference>
<sequence>MKTPLPKKSVRGSSSGVAIMAAFDLLGTKWNMRILWELRSKPLSFRGIQNQCNGMSPSVLNSRIKQLSEARLIYTSEEGYQLTELGYSLMQTLDPLRDWATSWEDALQQ</sequence>
<name>A0A0F4QB63_9GAMM</name>
<dbReference type="Pfam" id="PF01638">
    <property type="entry name" value="HxlR"/>
    <property type="match status" value="1"/>
</dbReference>